<dbReference type="Gene3D" id="3.10.290.10">
    <property type="entry name" value="RNA-binding S4 domain"/>
    <property type="match status" value="1"/>
</dbReference>
<dbReference type="GO" id="GO:0120159">
    <property type="term" value="F:rRNA pseudouridine synthase activity"/>
    <property type="evidence" value="ECO:0007669"/>
    <property type="project" value="UniProtKB-ARBA"/>
</dbReference>
<protein>
    <recommendedName>
        <fullName evidence="5">Pseudouridine synthase</fullName>
        <ecNumber evidence="5">5.4.99.-</ecNumber>
    </recommendedName>
</protein>
<evidence type="ECO:0000256" key="3">
    <source>
        <dbReference type="ARBA" id="ARBA00023235"/>
    </source>
</evidence>
<dbReference type="SUPFAM" id="SSF55120">
    <property type="entry name" value="Pseudouridine synthase"/>
    <property type="match status" value="1"/>
</dbReference>
<dbReference type="SUPFAM" id="SSF55174">
    <property type="entry name" value="Alpha-L RNA-binding motif"/>
    <property type="match status" value="1"/>
</dbReference>
<reference evidence="8 9" key="1">
    <citation type="submission" date="2020-07" db="EMBL/GenBank/DDBJ databases">
        <title>Roseicoccus Jingziensis gen. nov., sp. nov., isolated from coastal seawater.</title>
        <authorList>
            <person name="Feng X."/>
        </authorList>
    </citation>
    <scope>NUCLEOTIDE SEQUENCE [LARGE SCALE GENOMIC DNA]</scope>
    <source>
        <strain evidence="8 9">N1E253</strain>
    </source>
</reference>
<dbReference type="CDD" id="cd00165">
    <property type="entry name" value="S4"/>
    <property type="match status" value="1"/>
</dbReference>
<comment type="caution">
    <text evidence="8">The sequence shown here is derived from an EMBL/GenBank/DDBJ whole genome shotgun (WGS) entry which is preliminary data.</text>
</comment>
<evidence type="ECO:0000256" key="1">
    <source>
        <dbReference type="ARBA" id="ARBA00008348"/>
    </source>
</evidence>
<feature type="compositionally biased region" description="Basic and acidic residues" evidence="6">
    <location>
        <begin position="240"/>
        <end position="252"/>
    </location>
</feature>
<dbReference type="AlphaFoldDB" id="A0A851GHT5"/>
<dbReference type="InterPro" id="IPR000748">
    <property type="entry name" value="PsdUridine_synth_RsuA/RluB/E/F"/>
</dbReference>
<dbReference type="GO" id="GO:0003723">
    <property type="term" value="F:RNA binding"/>
    <property type="evidence" value="ECO:0007669"/>
    <property type="project" value="UniProtKB-KW"/>
</dbReference>
<dbReference type="PROSITE" id="PS01149">
    <property type="entry name" value="PSI_RSU"/>
    <property type="match status" value="1"/>
</dbReference>
<name>A0A851GHT5_9BACT</name>
<dbReference type="Pfam" id="PF00849">
    <property type="entry name" value="PseudoU_synth_2"/>
    <property type="match status" value="1"/>
</dbReference>
<dbReference type="Gene3D" id="3.30.70.1560">
    <property type="entry name" value="Alpha-L RNA-binding motif"/>
    <property type="match status" value="1"/>
</dbReference>
<keyword evidence="3 5" id="KW-0413">Isomerase</keyword>
<dbReference type="EC" id="5.4.99.-" evidence="5"/>
<dbReference type="InterPro" id="IPR050343">
    <property type="entry name" value="RsuA_PseudoU_synthase"/>
</dbReference>
<dbReference type="PANTHER" id="PTHR47683:SF4">
    <property type="entry name" value="PSEUDOURIDINE SYNTHASE"/>
    <property type="match status" value="1"/>
</dbReference>
<dbReference type="InterPro" id="IPR042092">
    <property type="entry name" value="PsdUridine_s_RsuA/RluB/E/F_cat"/>
</dbReference>
<dbReference type="InterPro" id="IPR020094">
    <property type="entry name" value="TruA/RsuA/RluB/E/F_N"/>
</dbReference>
<evidence type="ECO:0000313" key="9">
    <source>
        <dbReference type="Proteomes" id="UP000557872"/>
    </source>
</evidence>
<evidence type="ECO:0000256" key="2">
    <source>
        <dbReference type="ARBA" id="ARBA00022884"/>
    </source>
</evidence>
<evidence type="ECO:0000313" key="8">
    <source>
        <dbReference type="EMBL" id="NWK56759.1"/>
    </source>
</evidence>
<evidence type="ECO:0000256" key="6">
    <source>
        <dbReference type="SAM" id="MobiDB-lite"/>
    </source>
</evidence>
<evidence type="ECO:0000259" key="7">
    <source>
        <dbReference type="SMART" id="SM00363"/>
    </source>
</evidence>
<dbReference type="InterPro" id="IPR036986">
    <property type="entry name" value="S4_RNA-bd_sf"/>
</dbReference>
<dbReference type="RefSeq" id="WP_178933560.1">
    <property type="nucleotide sequence ID" value="NZ_JACBAZ010000006.1"/>
</dbReference>
<evidence type="ECO:0000256" key="5">
    <source>
        <dbReference type="RuleBase" id="RU003887"/>
    </source>
</evidence>
<feature type="compositionally biased region" description="Basic residues" evidence="6">
    <location>
        <begin position="255"/>
        <end position="278"/>
    </location>
</feature>
<dbReference type="PROSITE" id="PS50889">
    <property type="entry name" value="S4"/>
    <property type="match status" value="1"/>
</dbReference>
<dbReference type="NCBIfam" id="TIGR00093">
    <property type="entry name" value="pseudouridine synthase"/>
    <property type="match status" value="1"/>
</dbReference>
<dbReference type="Proteomes" id="UP000557872">
    <property type="component" value="Unassembled WGS sequence"/>
</dbReference>
<accession>A0A851GHT5</accession>
<dbReference type="EMBL" id="JACBAZ010000006">
    <property type="protein sequence ID" value="NWK56759.1"/>
    <property type="molecule type" value="Genomic_DNA"/>
</dbReference>
<dbReference type="GO" id="GO:0000455">
    <property type="term" value="P:enzyme-directed rRNA pseudouridine synthesis"/>
    <property type="evidence" value="ECO:0007669"/>
    <property type="project" value="UniProtKB-ARBA"/>
</dbReference>
<dbReference type="PANTHER" id="PTHR47683">
    <property type="entry name" value="PSEUDOURIDINE SYNTHASE FAMILY PROTEIN-RELATED"/>
    <property type="match status" value="1"/>
</dbReference>
<feature type="domain" description="RNA-binding S4" evidence="7">
    <location>
        <begin position="8"/>
        <end position="66"/>
    </location>
</feature>
<dbReference type="InterPro" id="IPR006145">
    <property type="entry name" value="PsdUridine_synth_RsuA/RluA"/>
</dbReference>
<dbReference type="InterPro" id="IPR002942">
    <property type="entry name" value="S4_RNA-bd"/>
</dbReference>
<dbReference type="Gene3D" id="3.30.70.580">
    <property type="entry name" value="Pseudouridine synthase I, catalytic domain, N-terminal subdomain"/>
    <property type="match status" value="1"/>
</dbReference>
<gene>
    <name evidence="8" type="ORF">HW115_14145</name>
</gene>
<comment type="similarity">
    <text evidence="1 5">Belongs to the pseudouridine synthase RsuA family.</text>
</comment>
<dbReference type="Pfam" id="PF01479">
    <property type="entry name" value="S4"/>
    <property type="match status" value="1"/>
</dbReference>
<proteinExistence type="inferred from homology"/>
<evidence type="ECO:0000256" key="4">
    <source>
        <dbReference type="PROSITE-ProRule" id="PRU00182"/>
    </source>
</evidence>
<dbReference type="SMART" id="SM00363">
    <property type="entry name" value="S4"/>
    <property type="match status" value="1"/>
</dbReference>
<dbReference type="InterPro" id="IPR018496">
    <property type="entry name" value="PsdUridine_synth_RsuA/RluB_CS"/>
</dbReference>
<keyword evidence="2 4" id="KW-0694">RNA-binding</keyword>
<keyword evidence="9" id="KW-1185">Reference proteome</keyword>
<sequence length="290" mass="32190">MATTGQGIRLNKYLASCGVGSRRACDAIIQEGRVYVNNAVCINLATRVVAEDVVRVGRKVVRPRSTEVILLNKPRGLVCTSSDELNRETVYSILPPKYRHLKHVGRLDMDSEGLLVMTNDGELALSLTHPRQKVEKEYLVTLDQSFSNEVIDQLIAGVHTPEGRASAKSVRRVSSRRVRVVLVTGMKRQIRMMFEALHLKVTKLVRVRIGTLVGEGLELGKCRVLDEEDIQALQTNPEPAKGRSDRGFDAGKKPGLARKPGRRPAKKMGRPGGKRKSPRTTGNSVKKRRK</sequence>
<organism evidence="8 9">
    <name type="scientific">Oceaniferula marina</name>
    <dbReference type="NCBI Taxonomy" id="2748318"/>
    <lineage>
        <taxon>Bacteria</taxon>
        <taxon>Pseudomonadati</taxon>
        <taxon>Verrucomicrobiota</taxon>
        <taxon>Verrucomicrobiia</taxon>
        <taxon>Verrucomicrobiales</taxon>
        <taxon>Verrucomicrobiaceae</taxon>
        <taxon>Oceaniferula</taxon>
    </lineage>
</organism>
<feature type="region of interest" description="Disordered" evidence="6">
    <location>
        <begin position="234"/>
        <end position="290"/>
    </location>
</feature>
<dbReference type="InterPro" id="IPR020103">
    <property type="entry name" value="PsdUridine_synth_cat_dom_sf"/>
</dbReference>